<keyword evidence="4" id="KW-0238">DNA-binding</keyword>
<sequence>MAASATTYGRIASRLGAVIARGQLAPGDKLPSVRQLALANKVSAPTAERALRELESQGLVVARPRSGYYVAPRHQAPVARPAPQRPSALPRPVTLTGQVHDLFAQARSPDLVMLGAATPCPDWLPNRELARSVAAAHRRLGAQGVLYSVPPGRADLRRQIAKRALRWDGNLDPDKLIITAGATQAMQIALGVVTKPGDTVAVESPCYFGTLMLLKAHGLKALEIPAHADWGMDLEVLDGALKRYRIAAVIVCPTANNPSGFTMPAKAKQRLVKLIARAGVPLIEDDLYGDITMQPQREPSCKTFDTAGMVLYCSSVSKTLAPGWRTGWLEAGRYVREATEKRVEASLAGSPVMEAALADLMLNGDYDRHLRRFTARTQASMRAISARIRSTWPASTRYTQPDAGFLLWLELAAGTDTRELMRQGQAEGFSVCPGAMFSADGKRFANCLRMNTALPATPQLLAVIDRIGELIAQRAATAHPA</sequence>
<dbReference type="Pfam" id="PF00155">
    <property type="entry name" value="Aminotran_1_2"/>
    <property type="match status" value="1"/>
</dbReference>
<dbReference type="GO" id="GO:0003700">
    <property type="term" value="F:DNA-binding transcription factor activity"/>
    <property type="evidence" value="ECO:0007669"/>
    <property type="project" value="InterPro"/>
</dbReference>
<keyword evidence="5" id="KW-0804">Transcription</keyword>
<dbReference type="InterPro" id="IPR036388">
    <property type="entry name" value="WH-like_DNA-bd_sf"/>
</dbReference>
<keyword evidence="8" id="KW-1185">Reference proteome</keyword>
<dbReference type="CDD" id="cd07377">
    <property type="entry name" value="WHTH_GntR"/>
    <property type="match status" value="1"/>
</dbReference>
<dbReference type="EMBL" id="CP053985">
    <property type="protein sequence ID" value="QKH37893.1"/>
    <property type="molecule type" value="Genomic_DNA"/>
</dbReference>
<dbReference type="Pfam" id="PF00392">
    <property type="entry name" value="GntR"/>
    <property type="match status" value="1"/>
</dbReference>
<dbReference type="InterPro" id="IPR015421">
    <property type="entry name" value="PyrdxlP-dep_Trfase_major"/>
</dbReference>
<dbReference type="Gene3D" id="1.10.10.10">
    <property type="entry name" value="Winged helix-like DNA-binding domain superfamily/Winged helix DNA-binding domain"/>
    <property type="match status" value="1"/>
</dbReference>
<evidence type="ECO:0000256" key="5">
    <source>
        <dbReference type="ARBA" id="ARBA00023163"/>
    </source>
</evidence>
<dbReference type="SMART" id="SM00345">
    <property type="entry name" value="HTH_GNTR"/>
    <property type="match status" value="1"/>
</dbReference>
<evidence type="ECO:0000259" key="6">
    <source>
        <dbReference type="PROSITE" id="PS50949"/>
    </source>
</evidence>
<dbReference type="InterPro" id="IPR036390">
    <property type="entry name" value="WH_DNA-bd_sf"/>
</dbReference>
<dbReference type="GO" id="GO:0030170">
    <property type="term" value="F:pyridoxal phosphate binding"/>
    <property type="evidence" value="ECO:0007669"/>
    <property type="project" value="InterPro"/>
</dbReference>
<dbReference type="InterPro" id="IPR051446">
    <property type="entry name" value="HTH_trans_reg/aminotransferase"/>
</dbReference>
<evidence type="ECO:0000256" key="4">
    <source>
        <dbReference type="ARBA" id="ARBA00023125"/>
    </source>
</evidence>
<evidence type="ECO:0000313" key="7">
    <source>
        <dbReference type="EMBL" id="QKH37893.1"/>
    </source>
</evidence>
<keyword evidence="2" id="KW-0663">Pyridoxal phosphate</keyword>
<comment type="similarity">
    <text evidence="1">In the C-terminal section; belongs to the class-I pyridoxal-phosphate-dependent aminotransferase family.</text>
</comment>
<name>A0A7D4HVS6_9BURK</name>
<feature type="domain" description="HTH gntR-type" evidence="6">
    <location>
        <begin position="5"/>
        <end position="73"/>
    </location>
</feature>
<dbReference type="PANTHER" id="PTHR46577">
    <property type="entry name" value="HTH-TYPE TRANSCRIPTIONAL REGULATORY PROTEIN GABR"/>
    <property type="match status" value="1"/>
</dbReference>
<reference evidence="7 8" key="1">
    <citation type="submission" date="2020-05" db="EMBL/GenBank/DDBJ databases">
        <title>FDA dAtabase for Regulatory Grade micrObial Sequences (FDA-ARGOS): Supporting development and validation of Infectious Disease Dx tests.</title>
        <authorList>
            <person name="Sproer C."/>
            <person name="Gronow S."/>
            <person name="Severitt S."/>
            <person name="Schroder I."/>
            <person name="Tallon L."/>
            <person name="Sadzewicz L."/>
            <person name="Zhao X."/>
            <person name="Vavikolanu K."/>
            <person name="Mehta A."/>
            <person name="Aluvathingal J."/>
            <person name="Nadendla S."/>
            <person name="Myers T."/>
            <person name="Yan Y."/>
            <person name="Sichtig H."/>
        </authorList>
    </citation>
    <scope>NUCLEOTIDE SEQUENCE [LARGE SCALE GENOMIC DNA]</scope>
    <source>
        <strain evidence="7 8">FDAARGOS_790</strain>
    </source>
</reference>
<dbReference type="PROSITE" id="PS50949">
    <property type="entry name" value="HTH_GNTR"/>
    <property type="match status" value="1"/>
</dbReference>
<dbReference type="Gene3D" id="3.40.640.10">
    <property type="entry name" value="Type I PLP-dependent aspartate aminotransferase-like (Major domain)"/>
    <property type="match status" value="1"/>
</dbReference>
<dbReference type="AlphaFoldDB" id="A0A7D4HVS6"/>
<evidence type="ECO:0000313" key="8">
    <source>
        <dbReference type="Proteomes" id="UP000500970"/>
    </source>
</evidence>
<proteinExistence type="inferred from homology"/>
<dbReference type="GO" id="GO:0008483">
    <property type="term" value="F:transaminase activity"/>
    <property type="evidence" value="ECO:0007669"/>
    <property type="project" value="UniProtKB-KW"/>
</dbReference>
<evidence type="ECO:0000256" key="2">
    <source>
        <dbReference type="ARBA" id="ARBA00022898"/>
    </source>
</evidence>
<dbReference type="InterPro" id="IPR000524">
    <property type="entry name" value="Tscrpt_reg_HTH_GntR"/>
</dbReference>
<dbReference type="RefSeq" id="WP_173146773.1">
    <property type="nucleotide sequence ID" value="NZ_CP053985.1"/>
</dbReference>
<dbReference type="InterPro" id="IPR015422">
    <property type="entry name" value="PyrdxlP-dep_Trfase_small"/>
</dbReference>
<evidence type="ECO:0000256" key="3">
    <source>
        <dbReference type="ARBA" id="ARBA00023015"/>
    </source>
</evidence>
<dbReference type="SUPFAM" id="SSF46785">
    <property type="entry name" value="Winged helix' DNA-binding domain"/>
    <property type="match status" value="1"/>
</dbReference>
<dbReference type="SUPFAM" id="SSF53383">
    <property type="entry name" value="PLP-dependent transferases"/>
    <property type="match status" value="1"/>
</dbReference>
<dbReference type="GO" id="GO:0003677">
    <property type="term" value="F:DNA binding"/>
    <property type="evidence" value="ECO:0007669"/>
    <property type="project" value="UniProtKB-KW"/>
</dbReference>
<protein>
    <submittedName>
        <fullName evidence="7">PLP-dependent aminotransferase family protein</fullName>
    </submittedName>
</protein>
<dbReference type="Gene3D" id="3.90.1150.10">
    <property type="entry name" value="Aspartate Aminotransferase, domain 1"/>
    <property type="match status" value="1"/>
</dbReference>
<dbReference type="InterPro" id="IPR004839">
    <property type="entry name" value="Aminotransferase_I/II_large"/>
</dbReference>
<dbReference type="Proteomes" id="UP000500970">
    <property type="component" value="Chromosome"/>
</dbReference>
<dbReference type="KEGG" id="apes:FOC84_24335"/>
<accession>A0A7D4HVS6</accession>
<keyword evidence="7" id="KW-0032">Aminotransferase</keyword>
<gene>
    <name evidence="7" type="ORF">FOC84_24335</name>
</gene>
<dbReference type="PANTHER" id="PTHR46577:SF2">
    <property type="entry name" value="TRANSCRIPTIONAL REGULATORY PROTEIN"/>
    <property type="match status" value="1"/>
</dbReference>
<dbReference type="CDD" id="cd00609">
    <property type="entry name" value="AAT_like"/>
    <property type="match status" value="1"/>
</dbReference>
<dbReference type="InterPro" id="IPR015424">
    <property type="entry name" value="PyrdxlP-dep_Trfase"/>
</dbReference>
<organism evidence="7 8">
    <name type="scientific">Achromobacter pestifer</name>
    <dbReference type="NCBI Taxonomy" id="1353889"/>
    <lineage>
        <taxon>Bacteria</taxon>
        <taxon>Pseudomonadati</taxon>
        <taxon>Pseudomonadota</taxon>
        <taxon>Betaproteobacteria</taxon>
        <taxon>Burkholderiales</taxon>
        <taxon>Alcaligenaceae</taxon>
        <taxon>Achromobacter</taxon>
    </lineage>
</organism>
<keyword evidence="3" id="KW-0805">Transcription regulation</keyword>
<keyword evidence="7" id="KW-0808">Transferase</keyword>
<evidence type="ECO:0000256" key="1">
    <source>
        <dbReference type="ARBA" id="ARBA00005384"/>
    </source>
</evidence>